<reference evidence="3" key="1">
    <citation type="submission" date="2023-08" db="EMBL/GenBank/DDBJ databases">
        <authorList>
            <person name="Chen Y."/>
            <person name="Shah S."/>
            <person name="Dougan E. K."/>
            <person name="Thang M."/>
            <person name="Chan C."/>
        </authorList>
    </citation>
    <scope>NUCLEOTIDE SEQUENCE</scope>
</reference>
<dbReference type="Pfam" id="PF00903">
    <property type="entry name" value="Glyoxalase"/>
    <property type="match status" value="1"/>
</dbReference>
<sequence>MVPAILVGVSSFLVGVAAAGFFHRRVLATQRALQDATTQAQKGVQRDGQQEVRGLGDLLRRANHLAIIVEDVGRSLAWYSDIIGFQQVWRPNFDRHGAWLSMGNIELHLIKGKPHTKRGQHPDDLIVCHLALEVTDASAVLRRLEQMQQEVKFEEVWWRQNVSVPTFETSRTAKFESHTDGEGKVTQFFLEDPDGYWIEICNCSVLDAAVGYPAGAKVGGMVRAALMRWVQRARQHCREPFRFPHPATAIALHQVDGQKLQNLACRRATYGDICQGFGVEQLRHALAHAGNEVPTAVRLLQQVRAREGSWVLLPPKFLDNSKQLHLTQPIYMEHRPILLGNTGNTGNSANRQNSPPNRPTSV</sequence>
<dbReference type="Gene3D" id="3.10.180.10">
    <property type="entry name" value="2,3-Dihydroxybiphenyl 1,2-Dioxygenase, domain 1"/>
    <property type="match status" value="1"/>
</dbReference>
<name>A0AA36JFL5_9DINO</name>
<dbReference type="PANTHER" id="PTHR46142:SF3">
    <property type="entry name" value="F18B13.24 PROTEIN"/>
    <property type="match status" value="1"/>
</dbReference>
<dbReference type="AlphaFoldDB" id="A0AA36JFL5"/>
<feature type="compositionally biased region" description="Polar residues" evidence="1">
    <location>
        <begin position="341"/>
        <end position="362"/>
    </location>
</feature>
<protein>
    <recommendedName>
        <fullName evidence="2">VOC domain-containing protein</fullName>
    </recommendedName>
</protein>
<feature type="domain" description="VOC" evidence="2">
    <location>
        <begin position="61"/>
        <end position="203"/>
    </location>
</feature>
<evidence type="ECO:0000313" key="3">
    <source>
        <dbReference type="EMBL" id="CAJ1404176.1"/>
    </source>
</evidence>
<organism evidence="3 4">
    <name type="scientific">Effrenium voratum</name>
    <dbReference type="NCBI Taxonomy" id="2562239"/>
    <lineage>
        <taxon>Eukaryota</taxon>
        <taxon>Sar</taxon>
        <taxon>Alveolata</taxon>
        <taxon>Dinophyceae</taxon>
        <taxon>Suessiales</taxon>
        <taxon>Symbiodiniaceae</taxon>
        <taxon>Effrenium</taxon>
    </lineage>
</organism>
<dbReference type="PANTHER" id="PTHR46142">
    <property type="match status" value="1"/>
</dbReference>
<dbReference type="PROSITE" id="PS51819">
    <property type="entry name" value="VOC"/>
    <property type="match status" value="1"/>
</dbReference>
<comment type="caution">
    <text evidence="3">The sequence shown here is derived from an EMBL/GenBank/DDBJ whole genome shotgun (WGS) entry which is preliminary data.</text>
</comment>
<accession>A0AA36JFL5</accession>
<dbReference type="Proteomes" id="UP001178507">
    <property type="component" value="Unassembled WGS sequence"/>
</dbReference>
<proteinExistence type="predicted"/>
<evidence type="ECO:0000256" key="1">
    <source>
        <dbReference type="SAM" id="MobiDB-lite"/>
    </source>
</evidence>
<dbReference type="InterPro" id="IPR004360">
    <property type="entry name" value="Glyas_Fos-R_dOase_dom"/>
</dbReference>
<evidence type="ECO:0000259" key="2">
    <source>
        <dbReference type="PROSITE" id="PS51819"/>
    </source>
</evidence>
<dbReference type="EMBL" id="CAUJNA010003528">
    <property type="protein sequence ID" value="CAJ1404176.1"/>
    <property type="molecule type" value="Genomic_DNA"/>
</dbReference>
<evidence type="ECO:0000313" key="4">
    <source>
        <dbReference type="Proteomes" id="UP001178507"/>
    </source>
</evidence>
<dbReference type="InterPro" id="IPR029068">
    <property type="entry name" value="Glyas_Bleomycin-R_OHBP_Dase"/>
</dbReference>
<feature type="region of interest" description="Disordered" evidence="1">
    <location>
        <begin position="337"/>
        <end position="362"/>
    </location>
</feature>
<keyword evidence="4" id="KW-1185">Reference proteome</keyword>
<dbReference type="SUPFAM" id="SSF54593">
    <property type="entry name" value="Glyoxalase/Bleomycin resistance protein/Dihydroxybiphenyl dioxygenase"/>
    <property type="match status" value="1"/>
</dbReference>
<dbReference type="InterPro" id="IPR037523">
    <property type="entry name" value="VOC_core"/>
</dbReference>
<gene>
    <name evidence="3" type="ORF">EVOR1521_LOCUS26687</name>
</gene>